<name>A0A010TAL0_PSEFL</name>
<dbReference type="RefSeq" id="WP_019692611.1">
    <property type="nucleotide sequence ID" value="NZ_AFOY02000013.1"/>
</dbReference>
<proteinExistence type="predicted"/>
<organism evidence="1 2">
    <name type="scientific">Pseudomonas fluorescens HK44</name>
    <dbReference type="NCBI Taxonomy" id="1042209"/>
    <lineage>
        <taxon>Bacteria</taxon>
        <taxon>Pseudomonadati</taxon>
        <taxon>Pseudomonadota</taxon>
        <taxon>Gammaproteobacteria</taxon>
        <taxon>Pseudomonadales</taxon>
        <taxon>Pseudomonadaceae</taxon>
        <taxon>Pseudomonas</taxon>
    </lineage>
</organism>
<dbReference type="PATRIC" id="fig|1042209.11.peg.2767"/>
<comment type="caution">
    <text evidence="1">The sequence shown here is derived from an EMBL/GenBank/DDBJ whole genome shotgun (WGS) entry which is preliminary data.</text>
</comment>
<gene>
    <name evidence="1" type="ORF">HK44_002120</name>
</gene>
<evidence type="ECO:0000313" key="2">
    <source>
        <dbReference type="Proteomes" id="UP000022611"/>
    </source>
</evidence>
<reference evidence="1 2" key="1">
    <citation type="journal article" date="2011" name="J. Bacteriol.">
        <title>Draft genome sequence of the polycyclic aromatic hydrocarbon-degrading, genetically engineered bioluminescent bioreporter Pseudomonas fluorescens HK44.</title>
        <authorList>
            <person name="Chauhan A."/>
            <person name="Layton A.C."/>
            <person name="Williams D.E."/>
            <person name="Smartt A.E."/>
            <person name="Ripp S."/>
            <person name="Karpinets T.V."/>
            <person name="Brown S.D."/>
            <person name="Sayler G.S."/>
        </authorList>
    </citation>
    <scope>NUCLEOTIDE SEQUENCE [LARGE SCALE GENOMIC DNA]</scope>
    <source>
        <strain evidence="1 2">HK44</strain>
    </source>
</reference>
<dbReference type="EMBL" id="AFOY02000013">
    <property type="protein sequence ID" value="EXF94312.1"/>
    <property type="molecule type" value="Genomic_DNA"/>
</dbReference>
<dbReference type="Proteomes" id="UP000022611">
    <property type="component" value="Unassembled WGS sequence"/>
</dbReference>
<accession>A0A010TAL0</accession>
<evidence type="ECO:0000313" key="1">
    <source>
        <dbReference type="EMBL" id="EXF94312.1"/>
    </source>
</evidence>
<dbReference type="AlphaFoldDB" id="A0A010TAL0"/>
<dbReference type="HOGENOM" id="CLU_2274997_0_0_6"/>
<protein>
    <submittedName>
        <fullName evidence="1">Uncharacterized protein</fullName>
    </submittedName>
</protein>
<sequence>MEDLEADIGQLWHAAAGVLDARTLQELVDGVAALPQEPPYCGVYWYPVQHIPAALQALLQPYRLERERPSGWRWEASPPSWCFPDGLVEQLSERLAAAMAPV</sequence>